<evidence type="ECO:0000313" key="1">
    <source>
        <dbReference type="EMBL" id="NME48947.1"/>
    </source>
</evidence>
<proteinExistence type="predicted"/>
<gene>
    <name evidence="1" type="ORF">HF857_01515</name>
</gene>
<dbReference type="RefSeq" id="WP_168930129.1">
    <property type="nucleotide sequence ID" value="NZ_JABAFV010000001.1"/>
</dbReference>
<organism evidence="1 2">
    <name type="scientific">Enterococcus cecorum</name>
    <dbReference type="NCBI Taxonomy" id="44008"/>
    <lineage>
        <taxon>Bacteria</taxon>
        <taxon>Bacillati</taxon>
        <taxon>Bacillota</taxon>
        <taxon>Bacilli</taxon>
        <taxon>Lactobacillales</taxon>
        <taxon>Enterococcaceae</taxon>
        <taxon>Enterococcus</taxon>
    </lineage>
</organism>
<accession>A0A7X9NKG1</accession>
<comment type="caution">
    <text evidence="1">The sequence shown here is derived from an EMBL/GenBank/DDBJ whole genome shotgun (WGS) entry which is preliminary data.</text>
</comment>
<name>A0A7X9NKG1_9ENTE</name>
<protein>
    <submittedName>
        <fullName evidence="1">Uncharacterized protein</fullName>
    </submittedName>
</protein>
<sequence>MEKIKGMKEVLVESKHLGGWLSKHMQLVYNKRTNTLWYEIFTGNLGNSYLILNDPDDINLGFVRTGLTKTQVEKAIENALNGEDYIWGIPRYKKSRKVFIMIRNEKTIQEITIDKALKIIDTREPLGLFLVKDGGKYVAIDNASWDAWTEEFMDKKQCMDYLLGYDL</sequence>
<reference evidence="1 2" key="1">
    <citation type="submission" date="2020-04" db="EMBL/GenBank/DDBJ databases">
        <authorList>
            <person name="Hitch T.C.A."/>
            <person name="Wylensek D."/>
            <person name="Clavel T."/>
        </authorList>
    </citation>
    <scope>NUCLEOTIDE SEQUENCE [LARGE SCALE GENOMIC DNA]</scope>
    <source>
        <strain evidence="1 2">WCA-380-WT-3C</strain>
    </source>
</reference>
<dbReference type="Proteomes" id="UP000588071">
    <property type="component" value="Unassembled WGS sequence"/>
</dbReference>
<evidence type="ECO:0000313" key="2">
    <source>
        <dbReference type="Proteomes" id="UP000588071"/>
    </source>
</evidence>
<dbReference type="EMBL" id="JABAFV010000001">
    <property type="protein sequence ID" value="NME48947.1"/>
    <property type="molecule type" value="Genomic_DNA"/>
</dbReference>
<dbReference type="AlphaFoldDB" id="A0A7X9NKG1"/>